<dbReference type="Proteomes" id="UP000009027">
    <property type="component" value="Unassembled WGS sequence"/>
</dbReference>
<accession>F9WKB5</accession>
<proteinExistence type="predicted"/>
<dbReference type="VEuPathDB" id="TriTrypDB:TvY486_0005610"/>
<dbReference type="AlphaFoldDB" id="F9WKB5"/>
<reference evidence="1 2" key="1">
    <citation type="journal article" date="2012" name="Proc. Natl. Acad. Sci. U.S.A.">
        <title>Antigenic diversity is generated by distinct evolutionary mechanisms in African trypanosome species.</title>
        <authorList>
            <person name="Jackson A.P."/>
            <person name="Berry A."/>
            <person name="Aslett M."/>
            <person name="Allison H.C."/>
            <person name="Burton P."/>
            <person name="Vavrova-Anderson J."/>
            <person name="Brown R."/>
            <person name="Browne H."/>
            <person name="Corton N."/>
            <person name="Hauser H."/>
            <person name="Gamble J."/>
            <person name="Gilderthorp R."/>
            <person name="Marcello L."/>
            <person name="McQuillan J."/>
            <person name="Otto T.D."/>
            <person name="Quail M.A."/>
            <person name="Sanders M.J."/>
            <person name="van Tonder A."/>
            <person name="Ginger M.L."/>
            <person name="Field M.C."/>
            <person name="Barry J.D."/>
            <person name="Hertz-Fowler C."/>
            <person name="Berriman M."/>
        </authorList>
    </citation>
    <scope>NUCLEOTIDE SEQUENCE</scope>
    <source>
        <strain evidence="1 2">Y486</strain>
    </source>
</reference>
<organism evidence="1 2">
    <name type="scientific">Trypanosoma vivax (strain Y486)</name>
    <dbReference type="NCBI Taxonomy" id="1055687"/>
    <lineage>
        <taxon>Eukaryota</taxon>
        <taxon>Discoba</taxon>
        <taxon>Euglenozoa</taxon>
        <taxon>Kinetoplastea</taxon>
        <taxon>Metakinetoplastina</taxon>
        <taxon>Trypanosomatida</taxon>
        <taxon>Trypanosomatidae</taxon>
        <taxon>Trypanosoma</taxon>
        <taxon>Duttonella</taxon>
    </lineage>
</organism>
<evidence type="ECO:0000313" key="2">
    <source>
        <dbReference type="Proteomes" id="UP000009027"/>
    </source>
</evidence>
<dbReference type="OMA" id="AYSFRWI"/>
<dbReference type="EMBL" id="CAEX01000052">
    <property type="protein sequence ID" value="CCD17935.1"/>
    <property type="molecule type" value="Genomic_DNA"/>
</dbReference>
<gene>
    <name evidence="1" type="ORF">TvY486_0005610</name>
</gene>
<name>F9WKB5_TRYVY</name>
<evidence type="ECO:0000313" key="1">
    <source>
        <dbReference type="EMBL" id="CCD17935.1"/>
    </source>
</evidence>
<keyword evidence="2" id="KW-1185">Reference proteome</keyword>
<protein>
    <submittedName>
        <fullName evidence="1">Cytochrome c oxidase VII, putative</fullName>
    </submittedName>
</protein>
<sequence>MFRFCQLSSSQAAVHEVREQFQKKKSFQSHQPMPRPFGIWSPATTLAEYRARIPGLNAFRLRTFRSAQREVYYHPEALAHFKDPQQYRDAVDTVRAMRVSDRFFGEGQKLPRNPRVKLATLVSIQFSLTYACLRYYYGTHVPANNPTWRKVVNKEWEEAINNSPWDHMSHVWQYSDQFAACIGDTGSPGPRKFYIPA</sequence>